<dbReference type="Pfam" id="PF00702">
    <property type="entry name" value="Hydrolase"/>
    <property type="match status" value="1"/>
</dbReference>
<dbReference type="InterPro" id="IPR006439">
    <property type="entry name" value="HAD-SF_hydro_IA"/>
</dbReference>
<accession>A0A446CST0</accession>
<dbReference type="SFLD" id="SFLDS00003">
    <property type="entry name" value="Haloacid_Dehalogenase"/>
    <property type="match status" value="1"/>
</dbReference>
<dbReference type="GO" id="GO:0016787">
    <property type="term" value="F:hydrolase activity"/>
    <property type="evidence" value="ECO:0007669"/>
    <property type="project" value="UniProtKB-KW"/>
</dbReference>
<dbReference type="EC" id="3.1.3.-" evidence="1"/>
<proteinExistence type="predicted"/>
<evidence type="ECO:0000313" key="1">
    <source>
        <dbReference type="EMBL" id="SSW70926.1"/>
    </source>
</evidence>
<gene>
    <name evidence="1" type="ORF">AVE30378_04339</name>
</gene>
<name>A0A446CST0_9BURK</name>
<sequence length="256" mass="27800">MLEALIFDVDGTLADTEAAHRAAFNDAFAEVRLGWHWDDAIYIRLLQVSGGKERIAHYWRMVEPDVAGGKAAQAAIEQVHAIKTRIYESRVSGGQLALRPGVLRLLREAQASGLRLAIATTTTPANIEALLRTTLGPDWKRHFAAIGDASTAPRKKPDPLVYQQVLTTLGLPASACLAFEDSANGLRAATAAGLQTVVTPTVHTADHRFDDALLVLPHLGDVDQLLPCGVAAMEQRWVTVEALRRWHAGTTLFESD</sequence>
<dbReference type="Proteomes" id="UP000289465">
    <property type="component" value="Unassembled WGS sequence"/>
</dbReference>
<keyword evidence="1" id="KW-0378">Hydrolase</keyword>
<dbReference type="InterPro" id="IPR044999">
    <property type="entry name" value="CbbY-like"/>
</dbReference>
<dbReference type="RefSeq" id="WP_129243233.1">
    <property type="nucleotide sequence ID" value="NZ_UFQC01000026.1"/>
</dbReference>
<protein>
    <submittedName>
        <fullName evidence="1">Phosphorylated carbohydrates phosphatase</fullName>
        <ecNumber evidence="1">3.1.3.-</ecNumber>
    </submittedName>
</protein>
<dbReference type="PRINTS" id="PR00413">
    <property type="entry name" value="HADHALOGNASE"/>
</dbReference>
<reference evidence="1 2" key="1">
    <citation type="submission" date="2018-07" db="EMBL/GenBank/DDBJ databases">
        <authorList>
            <person name="Peeters C."/>
        </authorList>
    </citation>
    <scope>NUCLEOTIDE SEQUENCE [LARGE SCALE GENOMIC DNA]</scope>
    <source>
        <strain evidence="1 2">LMG 30378</strain>
    </source>
</reference>
<dbReference type="PANTHER" id="PTHR42896:SF2">
    <property type="entry name" value="CBBY-LIKE PROTEIN"/>
    <property type="match status" value="1"/>
</dbReference>
<dbReference type="AlphaFoldDB" id="A0A446CST0"/>
<dbReference type="EMBL" id="UFQC01000026">
    <property type="protein sequence ID" value="SSW70926.1"/>
    <property type="molecule type" value="Genomic_DNA"/>
</dbReference>
<dbReference type="InterPro" id="IPR036412">
    <property type="entry name" value="HAD-like_sf"/>
</dbReference>
<evidence type="ECO:0000313" key="2">
    <source>
        <dbReference type="Proteomes" id="UP000289465"/>
    </source>
</evidence>
<organism evidence="1 2">
    <name type="scientific">Achromobacter veterisilvae</name>
    <dbReference type="NCBI Taxonomy" id="2069367"/>
    <lineage>
        <taxon>Bacteria</taxon>
        <taxon>Pseudomonadati</taxon>
        <taxon>Pseudomonadota</taxon>
        <taxon>Betaproteobacteria</taxon>
        <taxon>Burkholderiales</taxon>
        <taxon>Alcaligenaceae</taxon>
        <taxon>Achromobacter</taxon>
    </lineage>
</organism>
<dbReference type="InterPro" id="IPR023214">
    <property type="entry name" value="HAD_sf"/>
</dbReference>
<dbReference type="NCBIfam" id="TIGR01509">
    <property type="entry name" value="HAD-SF-IA-v3"/>
    <property type="match status" value="1"/>
</dbReference>
<dbReference type="SFLD" id="SFLDG01129">
    <property type="entry name" value="C1.5:_HAD__Beta-PGM__Phosphata"/>
    <property type="match status" value="1"/>
</dbReference>
<dbReference type="OrthoDB" id="5293434at2"/>
<dbReference type="SFLD" id="SFLDG01135">
    <property type="entry name" value="C1.5.6:_HAD__Beta-PGM__Phospha"/>
    <property type="match status" value="1"/>
</dbReference>
<dbReference type="PANTHER" id="PTHR42896">
    <property type="entry name" value="XYLULOSE-1,5-BISPHOSPHATE (XUBP) PHOSPHATASE"/>
    <property type="match status" value="1"/>
</dbReference>
<dbReference type="Gene3D" id="3.40.50.1000">
    <property type="entry name" value="HAD superfamily/HAD-like"/>
    <property type="match status" value="1"/>
</dbReference>
<dbReference type="InterPro" id="IPR023198">
    <property type="entry name" value="PGP-like_dom2"/>
</dbReference>
<dbReference type="Gene3D" id="1.10.150.240">
    <property type="entry name" value="Putative phosphatase, domain 2"/>
    <property type="match status" value="1"/>
</dbReference>
<dbReference type="SUPFAM" id="SSF56784">
    <property type="entry name" value="HAD-like"/>
    <property type="match status" value="1"/>
</dbReference>
<dbReference type="SFLD" id="SFLDF00035">
    <property type="entry name" value="phosphoglycolate_phosphatase"/>
    <property type="match status" value="1"/>
</dbReference>